<dbReference type="AlphaFoldDB" id="A0A6A6U059"/>
<name>A0A6A6U059_9PEZI</name>
<dbReference type="Proteomes" id="UP000799302">
    <property type="component" value="Unassembled WGS sequence"/>
</dbReference>
<dbReference type="GO" id="GO:0005737">
    <property type="term" value="C:cytoplasm"/>
    <property type="evidence" value="ECO:0007669"/>
    <property type="project" value="TreeGrafter"/>
</dbReference>
<proteinExistence type="inferred from homology"/>
<organism evidence="2 3">
    <name type="scientific">Microthyrium microscopicum</name>
    <dbReference type="NCBI Taxonomy" id="703497"/>
    <lineage>
        <taxon>Eukaryota</taxon>
        <taxon>Fungi</taxon>
        <taxon>Dikarya</taxon>
        <taxon>Ascomycota</taxon>
        <taxon>Pezizomycotina</taxon>
        <taxon>Dothideomycetes</taxon>
        <taxon>Dothideomycetes incertae sedis</taxon>
        <taxon>Microthyriales</taxon>
        <taxon>Microthyriaceae</taxon>
        <taxon>Microthyrium</taxon>
    </lineage>
</organism>
<dbReference type="NCBIfam" id="TIGR00251">
    <property type="entry name" value="DUF167 family protein"/>
    <property type="match status" value="1"/>
</dbReference>
<sequence length="121" mass="12713">MASAVRYIPGITKGAKTSLPAVLQIACSVKPGVKGNRAGILKVSDDSVELCVAAKPKDGEANKAVVDLVASVLGVPKSSIDILKGLKSREKTLIISRFDSKVEAEQLVNDTIQALKDAIRD</sequence>
<evidence type="ECO:0000313" key="3">
    <source>
        <dbReference type="Proteomes" id="UP000799302"/>
    </source>
</evidence>
<dbReference type="PANTHER" id="PTHR13420">
    <property type="entry name" value="UPF0235 PROTEIN C15ORF40"/>
    <property type="match status" value="1"/>
</dbReference>
<dbReference type="Pfam" id="PF02594">
    <property type="entry name" value="DUF167"/>
    <property type="match status" value="1"/>
</dbReference>
<dbReference type="EMBL" id="MU004242">
    <property type="protein sequence ID" value="KAF2664498.1"/>
    <property type="molecule type" value="Genomic_DNA"/>
</dbReference>
<dbReference type="SUPFAM" id="SSF69786">
    <property type="entry name" value="YggU-like"/>
    <property type="match status" value="1"/>
</dbReference>
<protein>
    <submittedName>
        <fullName evidence="2">YggU-like protein</fullName>
    </submittedName>
</protein>
<dbReference type="Gene3D" id="3.30.1200.10">
    <property type="entry name" value="YggU-like"/>
    <property type="match status" value="1"/>
</dbReference>
<keyword evidence="3" id="KW-1185">Reference proteome</keyword>
<reference evidence="2" key="1">
    <citation type="journal article" date="2020" name="Stud. Mycol.">
        <title>101 Dothideomycetes genomes: a test case for predicting lifestyles and emergence of pathogens.</title>
        <authorList>
            <person name="Haridas S."/>
            <person name="Albert R."/>
            <person name="Binder M."/>
            <person name="Bloem J."/>
            <person name="Labutti K."/>
            <person name="Salamov A."/>
            <person name="Andreopoulos B."/>
            <person name="Baker S."/>
            <person name="Barry K."/>
            <person name="Bills G."/>
            <person name="Bluhm B."/>
            <person name="Cannon C."/>
            <person name="Castanera R."/>
            <person name="Culley D."/>
            <person name="Daum C."/>
            <person name="Ezra D."/>
            <person name="Gonzalez J."/>
            <person name="Henrissat B."/>
            <person name="Kuo A."/>
            <person name="Liang C."/>
            <person name="Lipzen A."/>
            <person name="Lutzoni F."/>
            <person name="Magnuson J."/>
            <person name="Mondo S."/>
            <person name="Nolan M."/>
            <person name="Ohm R."/>
            <person name="Pangilinan J."/>
            <person name="Park H.-J."/>
            <person name="Ramirez L."/>
            <person name="Alfaro M."/>
            <person name="Sun H."/>
            <person name="Tritt A."/>
            <person name="Yoshinaga Y."/>
            <person name="Zwiers L.-H."/>
            <person name="Turgeon B."/>
            <person name="Goodwin S."/>
            <person name="Spatafora J."/>
            <person name="Crous P."/>
            <person name="Grigoriev I."/>
        </authorList>
    </citation>
    <scope>NUCLEOTIDE SEQUENCE</scope>
    <source>
        <strain evidence="2">CBS 115976</strain>
    </source>
</reference>
<accession>A0A6A6U059</accession>
<dbReference type="OrthoDB" id="244097at2759"/>
<comment type="similarity">
    <text evidence="1">Belongs to the UPF0235 family.</text>
</comment>
<dbReference type="PANTHER" id="PTHR13420:SF7">
    <property type="entry name" value="UPF0235 PROTEIN C15ORF40"/>
    <property type="match status" value="1"/>
</dbReference>
<evidence type="ECO:0000256" key="1">
    <source>
        <dbReference type="ARBA" id="ARBA00010364"/>
    </source>
</evidence>
<dbReference type="SMART" id="SM01152">
    <property type="entry name" value="DUF167"/>
    <property type="match status" value="1"/>
</dbReference>
<evidence type="ECO:0000313" key="2">
    <source>
        <dbReference type="EMBL" id="KAF2664498.1"/>
    </source>
</evidence>
<gene>
    <name evidence="2" type="ORF">BT63DRAFT_443577</name>
</gene>
<dbReference type="InterPro" id="IPR036591">
    <property type="entry name" value="YggU-like_sf"/>
</dbReference>
<dbReference type="HAMAP" id="MF_00634">
    <property type="entry name" value="UPF0235"/>
    <property type="match status" value="1"/>
</dbReference>
<dbReference type="InterPro" id="IPR003746">
    <property type="entry name" value="DUF167"/>
</dbReference>